<organism evidence="9 10">
    <name type="scientific">Nonomuraea phyllanthi</name>
    <dbReference type="NCBI Taxonomy" id="2219224"/>
    <lineage>
        <taxon>Bacteria</taxon>
        <taxon>Bacillati</taxon>
        <taxon>Actinomycetota</taxon>
        <taxon>Actinomycetes</taxon>
        <taxon>Streptosporangiales</taxon>
        <taxon>Streptosporangiaceae</taxon>
        <taxon>Nonomuraea</taxon>
    </lineage>
</organism>
<dbReference type="EMBL" id="VDLX02000035">
    <property type="protein sequence ID" value="KAB8183604.1"/>
    <property type="molecule type" value="Genomic_DNA"/>
</dbReference>
<accession>A0A5P9YUV1</accession>
<evidence type="ECO:0000313" key="9">
    <source>
        <dbReference type="EMBL" id="KAB8183604.1"/>
    </source>
</evidence>
<keyword evidence="6" id="KW-1133">Transmembrane helix</keyword>
<comment type="subcellular location">
    <subcellularLocation>
        <location evidence="1 8">Cell membrane</location>
        <topology evidence="1 8">Multi-pass membrane protein</topology>
    </subcellularLocation>
</comment>
<evidence type="ECO:0000313" key="10">
    <source>
        <dbReference type="Proteomes" id="UP000312512"/>
    </source>
</evidence>
<comment type="caution">
    <text evidence="9">The sequence shown here is derived from an EMBL/GenBank/DDBJ whole genome shotgun (WGS) entry which is preliminary data.</text>
</comment>
<dbReference type="Proteomes" id="UP000312512">
    <property type="component" value="Unassembled WGS sequence"/>
</dbReference>
<keyword evidence="5" id="KW-0812">Transmembrane</keyword>
<reference evidence="9 10" key="1">
    <citation type="submission" date="2019-10" db="EMBL/GenBank/DDBJ databases">
        <title>Nonomuraea sp. nov., isolated from Phyllanthus amarus.</title>
        <authorList>
            <person name="Klykleung N."/>
            <person name="Tanasupawat S."/>
        </authorList>
    </citation>
    <scope>NUCLEOTIDE SEQUENCE [LARGE SCALE GENOMIC DNA]</scope>
    <source>
        <strain evidence="9 10">PA1-10</strain>
    </source>
</reference>
<evidence type="ECO:0000256" key="2">
    <source>
        <dbReference type="ARBA" id="ARBA00010692"/>
    </source>
</evidence>
<dbReference type="GO" id="GO:0005886">
    <property type="term" value="C:plasma membrane"/>
    <property type="evidence" value="ECO:0007669"/>
    <property type="project" value="UniProtKB-SubCell"/>
</dbReference>
<keyword evidence="4 8" id="KW-1003">Cell membrane</keyword>
<evidence type="ECO:0000256" key="8">
    <source>
        <dbReference type="PIRNR" id="PIRNR016661"/>
    </source>
</evidence>
<dbReference type="InterPro" id="IPR003784">
    <property type="entry name" value="BioY"/>
</dbReference>
<dbReference type="OrthoDB" id="9803495at2"/>
<sequence length="211" mass="21454">MAFWCGIESMKFVGKQGRFPMGDVARVAVFAALIAVLGAPGSLNVFGNAVPITFQTLGVMLAGALLGTWRAALAVAVVLVLVAAGLPLLAGGRGGMAVFAQQSAGFLIGWLPGAAVTGWLVERAGRDPSLVRLIVACSVGGIGVVYLVGMPVQAAITGVGLGPVALLTATFLPGDVIKAVLASVVARGTQRAYPDAVPAVHRERLRAGWGR</sequence>
<evidence type="ECO:0000256" key="3">
    <source>
        <dbReference type="ARBA" id="ARBA00022448"/>
    </source>
</evidence>
<dbReference type="Gene3D" id="1.10.1760.20">
    <property type="match status" value="1"/>
</dbReference>
<evidence type="ECO:0000256" key="7">
    <source>
        <dbReference type="ARBA" id="ARBA00023136"/>
    </source>
</evidence>
<keyword evidence="10" id="KW-1185">Reference proteome</keyword>
<dbReference type="PANTHER" id="PTHR34295:SF4">
    <property type="entry name" value="BIOTIN TRANSPORTER BIOY-RELATED"/>
    <property type="match status" value="1"/>
</dbReference>
<evidence type="ECO:0000256" key="4">
    <source>
        <dbReference type="ARBA" id="ARBA00022475"/>
    </source>
</evidence>
<keyword evidence="7 8" id="KW-0472">Membrane</keyword>
<dbReference type="PIRSF" id="PIRSF016661">
    <property type="entry name" value="BioY"/>
    <property type="match status" value="1"/>
</dbReference>
<accession>A0A5C4UYR7</accession>
<dbReference type="Pfam" id="PF02632">
    <property type="entry name" value="BioY"/>
    <property type="match status" value="1"/>
</dbReference>
<protein>
    <recommendedName>
        <fullName evidence="8">Biotin transporter</fullName>
    </recommendedName>
</protein>
<proteinExistence type="inferred from homology"/>
<name>A0A5C4UYR7_9ACTN</name>
<evidence type="ECO:0000256" key="1">
    <source>
        <dbReference type="ARBA" id="ARBA00004651"/>
    </source>
</evidence>
<comment type="similarity">
    <text evidence="2 8">Belongs to the BioY family.</text>
</comment>
<dbReference type="PANTHER" id="PTHR34295">
    <property type="entry name" value="BIOTIN TRANSPORTER BIOY"/>
    <property type="match status" value="1"/>
</dbReference>
<evidence type="ECO:0000256" key="5">
    <source>
        <dbReference type="ARBA" id="ARBA00022692"/>
    </source>
</evidence>
<evidence type="ECO:0000256" key="6">
    <source>
        <dbReference type="ARBA" id="ARBA00022989"/>
    </source>
</evidence>
<keyword evidence="3 8" id="KW-0813">Transport</keyword>
<gene>
    <name evidence="9" type="ORF">FH608_049025</name>
</gene>
<dbReference type="AlphaFoldDB" id="A0A5C4UYR7"/>
<dbReference type="GO" id="GO:0015225">
    <property type="term" value="F:biotin transmembrane transporter activity"/>
    <property type="evidence" value="ECO:0007669"/>
    <property type="project" value="UniProtKB-UniRule"/>
</dbReference>